<keyword evidence="6" id="KW-1185">Reference proteome</keyword>
<dbReference type="EMBL" id="BOQN01000160">
    <property type="protein sequence ID" value="GIM97843.1"/>
    <property type="molecule type" value="Genomic_DNA"/>
</dbReference>
<reference evidence="5 6" key="1">
    <citation type="submission" date="2021-03" db="EMBL/GenBank/DDBJ databases">
        <title>Whole genome shotgun sequence of Actinoplanes toevensis NBRC 105298.</title>
        <authorList>
            <person name="Komaki H."/>
            <person name="Tamura T."/>
        </authorList>
    </citation>
    <scope>NUCLEOTIDE SEQUENCE [LARGE SCALE GENOMIC DNA]</scope>
    <source>
        <strain evidence="5 6">NBRC 105298</strain>
    </source>
</reference>
<evidence type="ECO:0000256" key="1">
    <source>
        <dbReference type="ARBA" id="ARBA00022729"/>
    </source>
</evidence>
<comment type="caution">
    <text evidence="5">The sequence shown here is derived from an EMBL/GenBank/DDBJ whole genome shotgun (WGS) entry which is preliminary data.</text>
</comment>
<protein>
    <recommendedName>
        <fullName evidence="4">DUF4352 domain-containing protein</fullName>
    </recommendedName>
</protein>
<name>A0A920BR49_9ACTN</name>
<dbReference type="InterPro" id="IPR029050">
    <property type="entry name" value="Immunoprotect_excell_Ig-like"/>
</dbReference>
<dbReference type="InterPro" id="IPR029051">
    <property type="entry name" value="DUF4352"/>
</dbReference>
<keyword evidence="1" id="KW-0732">Signal</keyword>
<gene>
    <name evidence="5" type="ORF">Ato02nite_096360</name>
</gene>
<keyword evidence="3" id="KW-0812">Transmembrane</keyword>
<evidence type="ECO:0000313" key="6">
    <source>
        <dbReference type="Proteomes" id="UP000677082"/>
    </source>
</evidence>
<dbReference type="Pfam" id="PF11611">
    <property type="entry name" value="DUF4352"/>
    <property type="match status" value="1"/>
</dbReference>
<keyword evidence="3" id="KW-0472">Membrane</keyword>
<keyword evidence="3" id="KW-1133">Transmembrane helix</keyword>
<organism evidence="5 6">
    <name type="scientific">Paractinoplanes toevensis</name>
    <dbReference type="NCBI Taxonomy" id="571911"/>
    <lineage>
        <taxon>Bacteria</taxon>
        <taxon>Bacillati</taxon>
        <taxon>Actinomycetota</taxon>
        <taxon>Actinomycetes</taxon>
        <taxon>Micromonosporales</taxon>
        <taxon>Micromonosporaceae</taxon>
        <taxon>Paractinoplanes</taxon>
    </lineage>
</organism>
<proteinExistence type="predicted"/>
<evidence type="ECO:0000259" key="4">
    <source>
        <dbReference type="Pfam" id="PF11611"/>
    </source>
</evidence>
<dbReference type="Gene3D" id="2.60.40.1240">
    <property type="match status" value="1"/>
</dbReference>
<accession>A0A920BR49</accession>
<feature type="domain" description="DUF4352" evidence="4">
    <location>
        <begin position="116"/>
        <end position="213"/>
    </location>
</feature>
<sequence length="223" mass="22567">MVAATRVVSRGSGSHSAVEPGSGAPVTDMITAADEARPVRWPWIAATVLAVVALGSGAYAAVRDGGEGEAAVPQAAPASSGSAGAAAGRVEEAQSARVGADGAFIVSVVGLRCGLRTVGPAELRQSAKGEFCLVNVAIENAGREPRLLDGSAQRAVDTHGRAYAIDDRAAAFLNERVPSLLDEIPAATTVRGVLPFEVPAGTRLSALMVHESAQSPGARIPLN</sequence>
<evidence type="ECO:0000256" key="3">
    <source>
        <dbReference type="SAM" id="Phobius"/>
    </source>
</evidence>
<feature type="region of interest" description="Disordered" evidence="2">
    <location>
        <begin position="1"/>
        <end position="26"/>
    </location>
</feature>
<dbReference type="Proteomes" id="UP000677082">
    <property type="component" value="Unassembled WGS sequence"/>
</dbReference>
<evidence type="ECO:0000313" key="5">
    <source>
        <dbReference type="EMBL" id="GIM97843.1"/>
    </source>
</evidence>
<feature type="transmembrane region" description="Helical" evidence="3">
    <location>
        <begin position="41"/>
        <end position="62"/>
    </location>
</feature>
<evidence type="ECO:0000256" key="2">
    <source>
        <dbReference type="SAM" id="MobiDB-lite"/>
    </source>
</evidence>
<dbReference type="AlphaFoldDB" id="A0A920BR49"/>